<evidence type="ECO:0008006" key="5">
    <source>
        <dbReference type="Google" id="ProtNLM"/>
    </source>
</evidence>
<name>A0ABR2JW04_9EUKA</name>
<dbReference type="InterPro" id="IPR036390">
    <property type="entry name" value="WH_DNA-bd_sf"/>
</dbReference>
<proteinExistence type="predicted"/>
<dbReference type="Proteomes" id="UP001470230">
    <property type="component" value="Unassembled WGS sequence"/>
</dbReference>
<reference evidence="3 4" key="1">
    <citation type="submission" date="2024-04" db="EMBL/GenBank/DDBJ databases">
        <title>Tritrichomonas musculus Genome.</title>
        <authorList>
            <person name="Alves-Ferreira E."/>
            <person name="Grigg M."/>
            <person name="Lorenzi H."/>
            <person name="Galac M."/>
        </authorList>
    </citation>
    <scope>NUCLEOTIDE SEQUENCE [LARGE SCALE GENOMIC DNA]</scope>
    <source>
        <strain evidence="3 4">EAF2021</strain>
    </source>
</reference>
<dbReference type="Gene3D" id="1.10.10.10">
    <property type="entry name" value="Winged helix-like DNA-binding domain superfamily/Winged helix DNA-binding domain"/>
    <property type="match status" value="1"/>
</dbReference>
<organism evidence="3 4">
    <name type="scientific">Tritrichomonas musculus</name>
    <dbReference type="NCBI Taxonomy" id="1915356"/>
    <lineage>
        <taxon>Eukaryota</taxon>
        <taxon>Metamonada</taxon>
        <taxon>Parabasalia</taxon>
        <taxon>Tritrichomonadida</taxon>
        <taxon>Tritrichomonadidae</taxon>
        <taxon>Tritrichomonas</taxon>
    </lineage>
</organism>
<gene>
    <name evidence="3" type="ORF">M9Y10_045034</name>
</gene>
<accession>A0ABR2JW04</accession>
<evidence type="ECO:0000259" key="1">
    <source>
        <dbReference type="Pfam" id="PF10416"/>
    </source>
</evidence>
<evidence type="ECO:0000313" key="4">
    <source>
        <dbReference type="Proteomes" id="UP001470230"/>
    </source>
</evidence>
<comment type="caution">
    <text evidence="3">The sequence shown here is derived from an EMBL/GenBank/DDBJ whole genome shotgun (WGS) entry which is preliminary data.</text>
</comment>
<feature type="domain" description="Initiator binding protein 39kDa C-terminal" evidence="2">
    <location>
        <begin position="141"/>
        <end position="312"/>
    </location>
</feature>
<dbReference type="SUPFAM" id="SSF46785">
    <property type="entry name" value="Winged helix' DNA-binding domain"/>
    <property type="match status" value="1"/>
</dbReference>
<protein>
    <recommendedName>
        <fullName evidence="5">39 kDa initiator binding protein</fullName>
    </recommendedName>
</protein>
<dbReference type="InterPro" id="IPR024238">
    <property type="entry name" value="IBP39_C"/>
</dbReference>
<evidence type="ECO:0000313" key="3">
    <source>
        <dbReference type="EMBL" id="KAK8882392.1"/>
    </source>
</evidence>
<dbReference type="InterPro" id="IPR018845">
    <property type="entry name" value="Initiator-bd"/>
</dbReference>
<dbReference type="Pfam" id="PF11422">
    <property type="entry name" value="IBP39"/>
    <property type="match status" value="1"/>
</dbReference>
<feature type="domain" description="Initiator binding" evidence="1">
    <location>
        <begin position="11"/>
        <end position="101"/>
    </location>
</feature>
<dbReference type="Pfam" id="PF10416">
    <property type="entry name" value="IBD"/>
    <property type="match status" value="1"/>
</dbReference>
<sequence>MSGDSTFDDDIFSTLPTDLRIILCRKSSRDPESRFTSKLHMLLNFVTENPSREEDLGVAWISEDEFKLNKRVLANIMGIKLNTLNVNLKDLHFQQQQHNKDGWSRWKKVGFTRSQISLNQQTVSKGKVLRDATFNLPFRIGSFNDMFFKEFQRSCVVTWKELTSLNTNRSYDSQLFLQHAAAKFKLENQDEKQAMKILRSIIAPQNVELINFEMYARFLAMFGPPETVMQKITSLLESAEREKPEPWLLFSKPKTMPQNYGMFDENEQNCLDIRMYGNEICVWNIPLIKANGGDYIIDEDGKMFQSWDTYFKWHHLPKKNLAS</sequence>
<dbReference type="InterPro" id="IPR036184">
    <property type="entry name" value="IBP39-like_C_sf"/>
</dbReference>
<dbReference type="EMBL" id="JAPFFF010000009">
    <property type="protein sequence ID" value="KAK8882392.1"/>
    <property type="molecule type" value="Genomic_DNA"/>
</dbReference>
<evidence type="ECO:0000259" key="2">
    <source>
        <dbReference type="Pfam" id="PF11422"/>
    </source>
</evidence>
<dbReference type="InterPro" id="IPR036388">
    <property type="entry name" value="WH-like_DNA-bd_sf"/>
</dbReference>
<keyword evidence="4" id="KW-1185">Reference proteome</keyword>
<dbReference type="SUPFAM" id="SSF103409">
    <property type="entry name" value="39 kda initiator binding protein, IBP39, C-terminal domains"/>
    <property type="match status" value="1"/>
</dbReference>